<dbReference type="RefSeq" id="WP_179813152.1">
    <property type="nucleotide sequence ID" value="NZ_JACBZD010000001.1"/>
</dbReference>
<dbReference type="Gene3D" id="3.40.50.2000">
    <property type="entry name" value="Glycogen Phosphorylase B"/>
    <property type="match status" value="2"/>
</dbReference>
<feature type="domain" description="Starch synthase catalytic" evidence="6">
    <location>
        <begin position="2"/>
        <end position="148"/>
    </location>
</feature>
<comment type="caution">
    <text evidence="7">The sequence shown here is derived from an EMBL/GenBank/DDBJ whole genome shotgun (WGS) entry which is preliminary data.</text>
</comment>
<evidence type="ECO:0000256" key="2">
    <source>
        <dbReference type="ARBA" id="ARBA00012588"/>
    </source>
</evidence>
<comment type="catalytic activity">
    <reaction evidence="1">
        <text>[(1-&gt;4)-alpha-D-glucosyl](n) + ADP-alpha-D-glucose = [(1-&gt;4)-alpha-D-glucosyl](n+1) + ADP + H(+)</text>
        <dbReference type="Rhea" id="RHEA:18189"/>
        <dbReference type="Rhea" id="RHEA-COMP:9584"/>
        <dbReference type="Rhea" id="RHEA-COMP:9587"/>
        <dbReference type="ChEBI" id="CHEBI:15378"/>
        <dbReference type="ChEBI" id="CHEBI:15444"/>
        <dbReference type="ChEBI" id="CHEBI:57498"/>
        <dbReference type="ChEBI" id="CHEBI:456216"/>
        <dbReference type="EC" id="2.4.1.21"/>
    </reaction>
</comment>
<dbReference type="AlphaFoldDB" id="A0A852ZPD3"/>
<gene>
    <name evidence="7" type="ORF">FHU37_001162</name>
</gene>
<sequence>MHIVSLSFECGAFDVRMMRGGLSPLTWNLARAYAAAGHRVSIVTPAHGRLDELRRDHEIEELDYLHDHVVPLVPDPAVWPDLPAELPLPLTTRAHRLSREGVDVYFLSNAQLDLLPERFYPRRDSEGRDLSFFKPLVFQVDGIRFIEQHLGGGEPMVVQGFEPYYCYLLPAVYHDRPDRITVTTVASNMPINQAVHRPQVERLLELFDVKLDLAPLADPPADDPLGTAMRAHLPATRLYRDHGPDGVPFFSIVAAHSDLVDFLSPGQRTFYSTFRDTPFERLYQRLTVSRLVRENAHRHLVGGCAISDSWLARDPDAIDRDRLLRDLGLDPSRPTFYHAARHSVQHKGQMELMRAVERVLSADPEVNFLIRLATGTGGADPADAPAPGDPAFQRLAERYPDNIHLDWRMVGEDTLFAQAACADFCVYPSKFELDAFLIAQGEAMACGAVPVATAQEVTGHFRHALPRRHPDATGFATRRSFREDDPLLADDLTARLLEAARVFRDDPEEYRRLSGNARRLARGFTWERCARTRLEAFEALSRGRTPGVGTDDALRHGWFDLLDEDAWSTHRLRVAERAAELADPAAYRRCAPLDGPALRRLHDAAHRRGDLARCAELEELAGPDGPPSVRDRCRVRPVADGWAVSYRLPHAERVELLSGDVACDLSAQGGVFRTVLADAPSPEGQLIFLITLASGRIAWDSVPFAHAVEGARSTATLRTTHEGPTPRHGR</sequence>
<evidence type="ECO:0000256" key="5">
    <source>
        <dbReference type="ARBA" id="ARBA00022679"/>
    </source>
</evidence>
<dbReference type="PANTHER" id="PTHR12526">
    <property type="entry name" value="GLYCOSYLTRANSFERASE"/>
    <property type="match status" value="1"/>
</dbReference>
<dbReference type="EC" id="2.4.1.21" evidence="2"/>
<dbReference type="InterPro" id="IPR013534">
    <property type="entry name" value="Starch_synth_cat_dom"/>
</dbReference>
<evidence type="ECO:0000256" key="3">
    <source>
        <dbReference type="ARBA" id="ARBA00021292"/>
    </source>
</evidence>
<dbReference type="Proteomes" id="UP000567795">
    <property type="component" value="Unassembled WGS sequence"/>
</dbReference>
<name>A0A852ZPD3_9ACTN</name>
<dbReference type="Pfam" id="PF08323">
    <property type="entry name" value="Glyco_transf_5"/>
    <property type="match status" value="1"/>
</dbReference>
<evidence type="ECO:0000313" key="8">
    <source>
        <dbReference type="Proteomes" id="UP000567795"/>
    </source>
</evidence>
<accession>A0A852ZPD3</accession>
<keyword evidence="4" id="KW-0328">Glycosyltransferase</keyword>
<organism evidence="7 8">
    <name type="scientific">Allostreptomyces psammosilenae</name>
    <dbReference type="NCBI Taxonomy" id="1892865"/>
    <lineage>
        <taxon>Bacteria</taxon>
        <taxon>Bacillati</taxon>
        <taxon>Actinomycetota</taxon>
        <taxon>Actinomycetes</taxon>
        <taxon>Kitasatosporales</taxon>
        <taxon>Streptomycetaceae</taxon>
        <taxon>Allostreptomyces</taxon>
    </lineage>
</organism>
<evidence type="ECO:0000256" key="4">
    <source>
        <dbReference type="ARBA" id="ARBA00022676"/>
    </source>
</evidence>
<keyword evidence="8" id="KW-1185">Reference proteome</keyword>
<proteinExistence type="predicted"/>
<reference evidence="7 8" key="1">
    <citation type="submission" date="2020-07" db="EMBL/GenBank/DDBJ databases">
        <title>Sequencing the genomes of 1000 actinobacteria strains.</title>
        <authorList>
            <person name="Klenk H.-P."/>
        </authorList>
    </citation>
    <scope>NUCLEOTIDE SEQUENCE [LARGE SCALE GENOMIC DNA]</scope>
    <source>
        <strain evidence="7 8">DSM 42178</strain>
    </source>
</reference>
<evidence type="ECO:0000259" key="6">
    <source>
        <dbReference type="Pfam" id="PF08323"/>
    </source>
</evidence>
<evidence type="ECO:0000256" key="1">
    <source>
        <dbReference type="ARBA" id="ARBA00001478"/>
    </source>
</evidence>
<protein>
    <recommendedName>
        <fullName evidence="3">D-inositol 3-phosphate glycosyltransferase</fullName>
        <ecNumber evidence="2">2.4.1.21</ecNumber>
    </recommendedName>
</protein>
<dbReference type="EMBL" id="JACBZD010000001">
    <property type="protein sequence ID" value="NYI04219.1"/>
    <property type="molecule type" value="Genomic_DNA"/>
</dbReference>
<dbReference type="SUPFAM" id="SSF53756">
    <property type="entry name" value="UDP-Glycosyltransferase/glycogen phosphorylase"/>
    <property type="match status" value="1"/>
</dbReference>
<evidence type="ECO:0000313" key="7">
    <source>
        <dbReference type="EMBL" id="NYI04219.1"/>
    </source>
</evidence>
<dbReference type="GO" id="GO:0009011">
    <property type="term" value="F:alpha-1,4-glucan glucosyltransferase (ADP-glucose donor) activity"/>
    <property type="evidence" value="ECO:0007669"/>
    <property type="project" value="UniProtKB-EC"/>
</dbReference>
<dbReference type="PANTHER" id="PTHR12526:SF510">
    <property type="entry name" value="D-INOSITOL 3-PHOSPHATE GLYCOSYLTRANSFERASE"/>
    <property type="match status" value="1"/>
</dbReference>
<keyword evidence="5" id="KW-0808">Transferase</keyword>